<protein>
    <recommendedName>
        <fullName evidence="6">FHA domain-containing protein</fullName>
    </recommendedName>
</protein>
<dbReference type="Proteomes" id="UP000663879">
    <property type="component" value="Unassembled WGS sequence"/>
</dbReference>
<gene>
    <name evidence="7" type="ORF">OXX778_LOCUS1385</name>
</gene>
<sequence>MNNTISGSQLELILEKNEAKAQELTLSWIDKWNQSKELNSSQSNSFLNSPSVRSQKFSSGFLLQPDLPYIVSVNDDRLSTGIMIFYIKDGNTILGKDENSSDIALNDKTLSEMHCIFQNTDSVVTLTPIDNSLCLLNNMEIKSQTRLTQGDVIKVGKYSFRFNHPEEAAKLRENEQEILNKNFLKSQSLPSLDRHNLTNEDGLLMAKFKTNNSIKMEKFDIISRSSSLISTKMDYTESQIKTKNEIKFLNNLKMNLNEKQFEQINDTSPDETNLDNQINNLNSKFHSEQISCKIQYDQSLKEFNEVTQKIDSNSNPNDIKTKNFDYDKYFYSTCEPDYINYINNFQYESTMGRLKQKFIFELKFFTNLKQLRLKYKDELNRINNEKTIKKPTSIRKSNIPVRATTKSNKNTRSSKQLKSNEKLNEKVPTDLNQSLPLSLPPERKSKIFDYNEELSKDLDISSISCPVLCIDPKTCLNCLHLELDENLERSKSMINLTKKANIRIAKKKISLEATKVNTKVNSSSNTNTNKNRFILFNSAKNLKKSLSYLSSSKRSKSVLKKPMKNTKQSALKRKLTTIKSLDCCKLATTNKTKNYTIKEPKDSFHTLDSELESRSSSSRAQSVESSRTYNSNKNSDDDCLNRKTKNLFKSSMNRIDNTHATFLNCLRDWNDPFLHGHKPIKPYGCQRCEGCACRSINSSNQSIHRDTCQSPIHTETERHYLNDTHSKLNRNFMTTRNHEFLTGFQPIIRCKSSANVPKTIDQCIKMSKSRPRPSSSNKAHLSRKCTNESSKKLNNSKMSTNSIESDKDSNDTLSKDDDFKILFQTSSPDSSMSQISKGTSELIRSNNEEVLNESGSNSKVNIGNETNTEMNTTEINHQIFNNVHDFSLVKHYNDELDCLENEINKDNNRENENLLKENIENRETNENNSDNNIANLLSSSTSSLIDNDDDIVYDDSLQDDSFESDSLMVDSETKQEIQTSFDEIKNVNEFKLETNKEEIKSNQENTIINVNSSISNISSQGIMSSEMDFTNSNKGESLGNKISCKHQNRQNPIQRGFKDINPTIRKRRKSLSDSIEDLNKNHLINKKTSPNRSYSESYLLNTDNNNNNDTDIDEDFDCSNCDLDLCDKIENKNLQDECQFSLDTMQSDLNLNEVTLSTGKKLSSSTSFEKYKILEKQPSNPVSGLEDQIKFYERVKDSFFTQLDKSLNLTPPSSQGSSPSRRRSTSNEQKFLSQSSITSNNSDNDNQDKSESTRIVFKFSGDIVGGEKCPINEFSISSRSSSRSSSFSKKSFEDEKLEKIAIVCQNEAKMPTLYDSLSVPTIIVHETKIENDNNNNNISNNNNEKSIENDENIGNHDNQEKNLVKQHSNYQIESELVNLSSSKITIQENLNSLQKRRRSFKLSHQENDLKNARKSRNNKLPNFSSFFNSFSPMKKRAKMNESDEVTKTQSMEANNLDCLIDELKSYEKTDEEDEFFLAISSSSLQTGSCPEFYWYPTFCSSSLMTRKRNKSENDLVISSSKSYENITQSNYVQMINSMINGAISDMADPEYVDYLKRHIQGLFDNFTPVLMKSKSNEEIAMTSPSRDKISQILNQTMPKSFSFDFKFLEDSKLNQSEDVMDFTKFGLGIKDHESSDDESMNSDELNTSFIENNDVENLIFELVERVSSDVDSKNFNFELNELKSSTKINFDDQITDDQNSKLSNSLQQNSMNDDSTPFGSESYASTIVNVNLIKNDEIEENNISTESPSTPSAILNENFFINQVILSKENNDDKKKQFQESNEDENVNLLPDSDSDSEDFSETRRLIQDSDSDSDESTKKSQKENIIIDSSDDLIIECKINYKMKNSDSSDSSFSDSDSDSESKKLSDYDNLGQKSTLKRVSSSSSFIEFEQQETENTGVLSTSLNSIESNSNQNLVNETLASLTSMTDQNRSIDEEEEPEYNMEDFHDLDENWMHEDDPWDSTTTDTIQKNTIIHMPRLLDPIEEEDDSDLRKKSDDEVDTNQQVDKDHDHEQINLKQTEDLRNMFENVEQFKISFEYKYKGDCEKFRSQNCDLDTLLGSTSPAVNDNVFSLLSTEDLESTKSDPNTSEIIKEDLSEKYEEIHNDLYLEVEANYGENSISETSLNEEENNQTITEKYEEKDNGLEFEVETKFTKIEECIENSTLIIPNEELQKDSVLEVETKYGDHTSESENSFEMDQTVTEHFENIKHLSPAQNENLTEKFEEIQKDSVLDVETKYSQNYDDTGSDSSWKEESPEIINEQPKLEILDSEDSEASYRETIYSHLEIDTYYQNEIKSDDDDDKYIFEKSQDLTEEINFETKPIVIEENKFENLTESFEEITEESHFKVETEYTQDNERVEENNNFQVETNYTSKIDEPFSEDEEVHVEYFEYVISKDMIANKFTNVHETFVPDAILSEGEIKNKIIEDDFDSRNTSIVKNCESELDLSKLHLSLKEEDSFSSDKLKEVLSDIEKEIKENKSPVLSPLPQDENENKFITKINATLINKDLTSPRYVSCSTETDLENNQDKCYQVNPSDLDHNMVDSHTQSTPPLSPIKKLTPLKKNASTETDESEIFSNYLIKTEEQKLRKKLEEKENSLKLTTIATQTENDKILIESLDAKENIPITRPVFEDKSNIQKIMIVNNNDNTQNNTNLKLNYRQKIKIQNLDNFKSNSDEFYQQQQPPSQIKTTHLKTIDIQTEPETRKESRSRSVSNSSTFIDLLSLNLDRSKTWVELTEAKLNYMIGETDAVLRSMNLDSSDDESKKPRLRNLSIDTSHVQDEVTTPRSQSRLTNQSRTINLSINSPRIHLISPDHTLSCLASTTKTIEEMTQVYLDNYKRQLEDSKKEMYLLEMEKEKISKIRDLRKRELYMRRQAAIEAFRLEREREMRNSHNDELINSHNESVVYDDLDDHELNRTFTRNSKLNLANDLPSQNREKLARLRRDVVMSSTGMYDDVTSPRVHIPVRSNGSLSSTPRINEDKSNNKKYTNNIEWTKRSDSRLLIPVQKTYIEETTETRIERTTSSSSNSSSIIDESRLLLKEYEQLRNDSVSEIQRAHDSLNASLLWLENQKLNEPSCDHSEYSSESMTENADYDPCKRINQEIIHHHIRHRHTRQPSPQHYRKYETTKIDQTQDAYHVPIRLVRTNQLKQENCHLSPDLEKNKKNTYSESIPLIHQHRIQIPIEKKSQYQSTHPYHHRLSCRIHPPVIQKQETPQHQRQTIKLELIKCQNRIQQRSLSPIIQRKSIRPINP</sequence>
<evidence type="ECO:0000256" key="3">
    <source>
        <dbReference type="ARBA" id="ARBA00023175"/>
    </source>
</evidence>
<feature type="region of interest" description="Disordered" evidence="5">
    <location>
        <begin position="1983"/>
        <end position="2011"/>
    </location>
</feature>
<feature type="region of interest" description="Disordered" evidence="5">
    <location>
        <begin position="608"/>
        <end position="637"/>
    </location>
</feature>
<dbReference type="PANTHER" id="PTHR47117">
    <property type="entry name" value="STAR-RELATED LIPID TRANSFER PROTEIN 9"/>
    <property type="match status" value="1"/>
</dbReference>
<feature type="compositionally biased region" description="Polar residues" evidence="5">
    <location>
        <begin position="404"/>
        <end position="417"/>
    </location>
</feature>
<feature type="compositionally biased region" description="Low complexity" evidence="5">
    <location>
        <begin position="1700"/>
        <end position="1715"/>
    </location>
</feature>
<dbReference type="PANTHER" id="PTHR47117:SF6">
    <property type="entry name" value="KINESIN-LIKE PROTEIN KIF16B"/>
    <property type="match status" value="1"/>
</dbReference>
<feature type="compositionally biased region" description="Polar residues" evidence="5">
    <location>
        <begin position="792"/>
        <end position="803"/>
    </location>
</feature>
<dbReference type="Pfam" id="PF00498">
    <property type="entry name" value="FHA"/>
    <property type="match status" value="1"/>
</dbReference>
<feature type="non-terminal residue" evidence="7">
    <location>
        <position position="1"/>
    </location>
</feature>
<feature type="compositionally biased region" description="Polar residues" evidence="5">
    <location>
        <begin position="2677"/>
        <end position="2690"/>
    </location>
</feature>
<feature type="region of interest" description="Disordered" evidence="5">
    <location>
        <begin position="396"/>
        <end position="438"/>
    </location>
</feature>
<evidence type="ECO:0000256" key="5">
    <source>
        <dbReference type="SAM" id="MobiDB-lite"/>
    </source>
</evidence>
<dbReference type="GO" id="GO:0005524">
    <property type="term" value="F:ATP binding"/>
    <property type="evidence" value="ECO:0007669"/>
    <property type="project" value="UniProtKB-KW"/>
</dbReference>
<feature type="region of interest" description="Disordered" evidence="5">
    <location>
        <begin position="764"/>
        <end position="811"/>
    </location>
</feature>
<feature type="region of interest" description="Disordered" evidence="5">
    <location>
        <begin position="1331"/>
        <end position="1357"/>
    </location>
</feature>
<feature type="region of interest" description="Disordered" evidence="5">
    <location>
        <begin position="1695"/>
        <end position="1720"/>
    </location>
</feature>
<evidence type="ECO:0000256" key="4">
    <source>
        <dbReference type="SAM" id="Coils"/>
    </source>
</evidence>
<dbReference type="SUPFAM" id="SSF49879">
    <property type="entry name" value="SMAD/FHA domain"/>
    <property type="match status" value="1"/>
</dbReference>
<comment type="caution">
    <text evidence="7">The sequence shown here is derived from an EMBL/GenBank/DDBJ whole genome shotgun (WGS) entry which is preliminary data.</text>
</comment>
<feature type="compositionally biased region" description="Polar residues" evidence="5">
    <location>
        <begin position="2773"/>
        <end position="2792"/>
    </location>
</feature>
<feature type="region of interest" description="Disordered" evidence="5">
    <location>
        <begin position="1846"/>
        <end position="1869"/>
    </location>
</feature>
<dbReference type="InterPro" id="IPR008984">
    <property type="entry name" value="SMAD_FHA_dom_sf"/>
</dbReference>
<feature type="compositionally biased region" description="Basic and acidic residues" evidence="5">
    <location>
        <begin position="418"/>
        <end position="428"/>
    </location>
</feature>
<accession>A0A813MFP4</accession>
<keyword evidence="8" id="KW-1185">Reference proteome</keyword>
<evidence type="ECO:0000256" key="1">
    <source>
        <dbReference type="ARBA" id="ARBA00022741"/>
    </source>
</evidence>
<organism evidence="7 8">
    <name type="scientific">Brachionus calyciflorus</name>
    <dbReference type="NCBI Taxonomy" id="104777"/>
    <lineage>
        <taxon>Eukaryota</taxon>
        <taxon>Metazoa</taxon>
        <taxon>Spiralia</taxon>
        <taxon>Gnathifera</taxon>
        <taxon>Rotifera</taxon>
        <taxon>Eurotatoria</taxon>
        <taxon>Monogononta</taxon>
        <taxon>Pseudotrocha</taxon>
        <taxon>Ploima</taxon>
        <taxon>Brachionidae</taxon>
        <taxon>Brachionus</taxon>
    </lineage>
</organism>
<proteinExistence type="predicted"/>
<evidence type="ECO:0000259" key="6">
    <source>
        <dbReference type="PROSITE" id="PS50006"/>
    </source>
</evidence>
<evidence type="ECO:0000313" key="7">
    <source>
        <dbReference type="EMBL" id="CAF0713810.1"/>
    </source>
</evidence>
<keyword evidence="4" id="KW-0175">Coiled coil</keyword>
<keyword evidence="3" id="KW-0505">Motor protein</keyword>
<feature type="compositionally biased region" description="Low complexity" evidence="5">
    <location>
        <begin position="1332"/>
        <end position="1344"/>
    </location>
</feature>
<feature type="region of interest" description="Disordered" evidence="5">
    <location>
        <begin position="1206"/>
        <end position="1252"/>
    </location>
</feature>
<evidence type="ECO:0000313" key="8">
    <source>
        <dbReference type="Proteomes" id="UP000663879"/>
    </source>
</evidence>
<feature type="compositionally biased region" description="Polar residues" evidence="5">
    <location>
        <begin position="2239"/>
        <end position="2249"/>
    </location>
</feature>
<reference evidence="7" key="1">
    <citation type="submission" date="2021-02" db="EMBL/GenBank/DDBJ databases">
        <authorList>
            <person name="Nowell W R."/>
        </authorList>
    </citation>
    <scope>NUCLEOTIDE SEQUENCE</scope>
    <source>
        <strain evidence="7">Ploen Becks lab</strain>
    </source>
</reference>
<keyword evidence="2" id="KW-0067">ATP-binding</keyword>
<dbReference type="InterPro" id="IPR000253">
    <property type="entry name" value="FHA_dom"/>
</dbReference>
<feature type="region of interest" description="Disordered" evidence="5">
    <location>
        <begin position="2961"/>
        <end position="2985"/>
    </location>
</feature>
<evidence type="ECO:0000256" key="2">
    <source>
        <dbReference type="ARBA" id="ARBA00022840"/>
    </source>
</evidence>
<dbReference type="EMBL" id="CAJNOC010000087">
    <property type="protein sequence ID" value="CAF0713810.1"/>
    <property type="molecule type" value="Genomic_DNA"/>
</dbReference>
<feature type="region of interest" description="Disordered" evidence="5">
    <location>
        <begin position="2757"/>
        <end position="2792"/>
    </location>
</feature>
<name>A0A813MFP4_9BILA</name>
<feature type="compositionally biased region" description="Polar residues" evidence="5">
    <location>
        <begin position="2968"/>
        <end position="2977"/>
    </location>
</feature>
<feature type="domain" description="FHA" evidence="6">
    <location>
        <begin position="92"/>
        <end position="141"/>
    </location>
</feature>
<feature type="compositionally biased region" description="Low complexity" evidence="5">
    <location>
        <begin position="1233"/>
        <end position="1244"/>
    </location>
</feature>
<feature type="compositionally biased region" description="Low complexity" evidence="5">
    <location>
        <begin position="614"/>
        <end position="627"/>
    </location>
</feature>
<feature type="region of interest" description="Disordered" evidence="5">
    <location>
        <begin position="2545"/>
        <end position="2565"/>
    </location>
</feature>
<keyword evidence="1" id="KW-0547">Nucleotide-binding</keyword>
<dbReference type="OrthoDB" id="3176171at2759"/>
<feature type="region of interest" description="Disordered" evidence="5">
    <location>
        <begin position="2677"/>
        <end position="2713"/>
    </location>
</feature>
<dbReference type="Gene3D" id="2.60.200.20">
    <property type="match status" value="1"/>
</dbReference>
<dbReference type="PROSITE" id="PS50006">
    <property type="entry name" value="FHA_DOMAIN"/>
    <property type="match status" value="1"/>
</dbReference>
<feature type="region of interest" description="Disordered" evidence="5">
    <location>
        <begin position="1771"/>
        <end position="1825"/>
    </location>
</feature>
<feature type="compositionally biased region" description="Low complexity" evidence="5">
    <location>
        <begin position="1847"/>
        <end position="1856"/>
    </location>
</feature>
<feature type="region of interest" description="Disordered" evidence="5">
    <location>
        <begin position="2239"/>
        <end position="2262"/>
    </location>
</feature>
<feature type="coiled-coil region" evidence="4">
    <location>
        <begin position="889"/>
        <end position="927"/>
    </location>
</feature>
<feature type="compositionally biased region" description="Basic and acidic residues" evidence="5">
    <location>
        <begin position="1345"/>
        <end position="1357"/>
    </location>
</feature>